<dbReference type="Proteomes" id="UP000184390">
    <property type="component" value="Unassembled WGS sequence"/>
</dbReference>
<reference evidence="2 3" key="1">
    <citation type="submission" date="2016-11" db="EMBL/GenBank/DDBJ databases">
        <authorList>
            <person name="Varghese N."/>
            <person name="Submissions S."/>
        </authorList>
    </citation>
    <scope>NUCLEOTIDE SEQUENCE [LARGE SCALE GENOMIC DNA]</scope>
    <source>
        <strain evidence="2 3">PA</strain>
    </source>
</reference>
<gene>
    <name evidence="2" type="ORF">SAMN05216246_10581</name>
</gene>
<dbReference type="RefSeq" id="WP_073452574.1">
    <property type="nucleotide sequence ID" value="NZ_FQYL01000005.1"/>
</dbReference>
<accession>A0ABY1I9H9</accession>
<keyword evidence="1" id="KW-1133">Transmembrane helix</keyword>
<organism evidence="2 3">
    <name type="scientific">Actinomyces denticolens</name>
    <dbReference type="NCBI Taxonomy" id="52767"/>
    <lineage>
        <taxon>Bacteria</taxon>
        <taxon>Bacillati</taxon>
        <taxon>Actinomycetota</taxon>
        <taxon>Actinomycetes</taxon>
        <taxon>Actinomycetales</taxon>
        <taxon>Actinomycetaceae</taxon>
        <taxon>Actinomyces</taxon>
    </lineage>
</organism>
<feature type="transmembrane region" description="Helical" evidence="1">
    <location>
        <begin position="119"/>
        <end position="140"/>
    </location>
</feature>
<comment type="caution">
    <text evidence="2">The sequence shown here is derived from an EMBL/GenBank/DDBJ whole genome shotgun (WGS) entry which is preliminary data.</text>
</comment>
<name>A0ABY1I9H9_9ACTO</name>
<proteinExistence type="predicted"/>
<protein>
    <recommendedName>
        <fullName evidence="4">ABC-2 type transport system permease protein</fullName>
    </recommendedName>
</protein>
<evidence type="ECO:0000313" key="2">
    <source>
        <dbReference type="EMBL" id="SHI80918.1"/>
    </source>
</evidence>
<feature type="transmembrane region" description="Helical" evidence="1">
    <location>
        <begin position="94"/>
        <end position="112"/>
    </location>
</feature>
<feature type="transmembrane region" description="Helical" evidence="1">
    <location>
        <begin position="197"/>
        <end position="216"/>
    </location>
</feature>
<feature type="transmembrane region" description="Helical" evidence="1">
    <location>
        <begin position="41"/>
        <end position="59"/>
    </location>
</feature>
<keyword evidence="1" id="KW-0472">Membrane</keyword>
<dbReference type="EMBL" id="FQYL01000005">
    <property type="protein sequence ID" value="SHI80918.1"/>
    <property type="molecule type" value="Genomic_DNA"/>
</dbReference>
<evidence type="ECO:0008006" key="4">
    <source>
        <dbReference type="Google" id="ProtNLM"/>
    </source>
</evidence>
<sequence length="230" mass="23897">MILLVARTTVVELLRRRAALSLTCLLPLAFFAVRMDTHWTALRLLSMGLGWAVATLALFTHVSSRGIDRRLAVAGAPPLALLAGRLLAVPALGWALSCAYSIVAITTIGGSLERPTAVLPLLLLGATVAAPLGALVAALVPRDLEGALLLIGVMAVQLLVDPQETWTRVLPLWSARELASLAVGPVADASGTLARGIAHAVIYTAVLLVVSGALGWRRLRVVPAAAPAPA</sequence>
<evidence type="ECO:0000256" key="1">
    <source>
        <dbReference type="SAM" id="Phobius"/>
    </source>
</evidence>
<evidence type="ECO:0000313" key="3">
    <source>
        <dbReference type="Proteomes" id="UP000184390"/>
    </source>
</evidence>
<keyword evidence="3" id="KW-1185">Reference proteome</keyword>
<keyword evidence="1" id="KW-0812">Transmembrane</keyword>